<organism evidence="1 2">
    <name type="scientific">Pyronema omphalodes (strain CBS 100304)</name>
    <name type="common">Pyronema confluens</name>
    <dbReference type="NCBI Taxonomy" id="1076935"/>
    <lineage>
        <taxon>Eukaryota</taxon>
        <taxon>Fungi</taxon>
        <taxon>Dikarya</taxon>
        <taxon>Ascomycota</taxon>
        <taxon>Pezizomycotina</taxon>
        <taxon>Pezizomycetes</taxon>
        <taxon>Pezizales</taxon>
        <taxon>Pyronemataceae</taxon>
        <taxon>Pyronema</taxon>
    </lineage>
</organism>
<proteinExistence type="predicted"/>
<evidence type="ECO:0000313" key="1">
    <source>
        <dbReference type="EMBL" id="CCX13201.1"/>
    </source>
</evidence>
<dbReference type="EMBL" id="HF935789">
    <property type="protein sequence ID" value="CCX13201.1"/>
    <property type="molecule type" value="Genomic_DNA"/>
</dbReference>
<protein>
    <submittedName>
        <fullName evidence="1">Uncharacterized protein</fullName>
    </submittedName>
</protein>
<name>U4LKK6_PYROM</name>
<sequence length="10" mass="1268">MNGFRRDEML</sequence>
<evidence type="ECO:0000313" key="2">
    <source>
        <dbReference type="Proteomes" id="UP000018144"/>
    </source>
</evidence>
<dbReference type="Proteomes" id="UP000018144">
    <property type="component" value="Unassembled WGS sequence"/>
</dbReference>
<gene>
    <name evidence="1" type="ORF">PCON_12794</name>
</gene>
<reference evidence="1 2" key="1">
    <citation type="journal article" date="2013" name="PLoS Genet.">
        <title>The genome and development-dependent transcriptomes of Pyronema confluens: a window into fungal evolution.</title>
        <authorList>
            <person name="Traeger S."/>
            <person name="Altegoer F."/>
            <person name="Freitag M."/>
            <person name="Gabaldon T."/>
            <person name="Kempken F."/>
            <person name="Kumar A."/>
            <person name="Marcet-Houben M."/>
            <person name="Poggeler S."/>
            <person name="Stajich J.E."/>
            <person name="Nowrousian M."/>
        </authorList>
    </citation>
    <scope>NUCLEOTIDE SEQUENCE [LARGE SCALE GENOMIC DNA]</scope>
    <source>
        <strain evidence="2">CBS 100304</strain>
        <tissue evidence="1">Vegetative mycelium</tissue>
    </source>
</reference>
<accession>U4LKK6</accession>
<keyword evidence="2" id="KW-1185">Reference proteome</keyword>